<dbReference type="EMBL" id="QLII01000001">
    <property type="protein sequence ID" value="RAI74447.1"/>
    <property type="molecule type" value="Genomic_DNA"/>
</dbReference>
<dbReference type="Gene3D" id="3.40.50.1460">
    <property type="match status" value="1"/>
</dbReference>
<feature type="domain" description="Gingipain" evidence="1">
    <location>
        <begin position="437"/>
        <end position="796"/>
    </location>
</feature>
<dbReference type="Pfam" id="PF01364">
    <property type="entry name" value="Peptidase_C25"/>
    <property type="match status" value="1"/>
</dbReference>
<dbReference type="GO" id="GO:0008234">
    <property type="term" value="F:cysteine-type peptidase activity"/>
    <property type="evidence" value="ECO:0007669"/>
    <property type="project" value="InterPro"/>
</dbReference>
<dbReference type="SUPFAM" id="SSF52129">
    <property type="entry name" value="Caspase-like"/>
    <property type="match status" value="1"/>
</dbReference>
<dbReference type="CDD" id="cd02258">
    <property type="entry name" value="Peptidase_C25_N"/>
    <property type="match status" value="1"/>
</dbReference>
<protein>
    <recommendedName>
        <fullName evidence="1">Gingipain domain-containing protein</fullName>
    </recommendedName>
</protein>
<dbReference type="Proteomes" id="UP000249016">
    <property type="component" value="Unassembled WGS sequence"/>
</dbReference>
<evidence type="ECO:0000259" key="1">
    <source>
        <dbReference type="Pfam" id="PF01364"/>
    </source>
</evidence>
<comment type="caution">
    <text evidence="2">The sequence shown here is derived from an EMBL/GenBank/DDBJ whole genome shotgun (WGS) entry which is preliminary data.</text>
</comment>
<dbReference type="GO" id="GO:0006508">
    <property type="term" value="P:proteolysis"/>
    <property type="evidence" value="ECO:0007669"/>
    <property type="project" value="InterPro"/>
</dbReference>
<dbReference type="InterPro" id="IPR001769">
    <property type="entry name" value="Gingipain"/>
</dbReference>
<accession>A0A327NH19</accession>
<dbReference type="InterPro" id="IPR029030">
    <property type="entry name" value="Caspase-like_dom_sf"/>
</dbReference>
<reference evidence="2 3" key="1">
    <citation type="submission" date="2018-06" db="EMBL/GenBank/DDBJ databases">
        <title>Spirosoma sp. HMF3257 Genome sequencing and assembly.</title>
        <authorList>
            <person name="Kang H."/>
            <person name="Cha I."/>
            <person name="Kim H."/>
            <person name="Kang J."/>
            <person name="Joh K."/>
        </authorList>
    </citation>
    <scope>NUCLEOTIDE SEQUENCE [LARGE SCALE GENOMIC DNA]</scope>
    <source>
        <strain evidence="2 3">HMF3257</strain>
    </source>
</reference>
<organism evidence="2 3">
    <name type="scientific">Spirosoma telluris</name>
    <dbReference type="NCBI Taxonomy" id="2183553"/>
    <lineage>
        <taxon>Bacteria</taxon>
        <taxon>Pseudomonadati</taxon>
        <taxon>Bacteroidota</taxon>
        <taxon>Cytophagia</taxon>
        <taxon>Cytophagales</taxon>
        <taxon>Cytophagaceae</taxon>
        <taxon>Spirosoma</taxon>
    </lineage>
</organism>
<sequence>MLLTTNPIGFLTRSTFQNLIRLTRISYVLCILITNPSAAQIQSSTTNSDPTHWIVQSQTYVKIPVFQNGLYRITSAELIQVGVPVNQLDPATLQLFHRGVEQAIYVEGEADKRFDTSDFLEFYGQRNDGSQDSLLYKPHTAQPHSYYSLFSDTTAYFLTWRLDGKPGKRMEAYTDTTFTGLAPEPYHWQEELRIFTDTYPAGTIYPLGADYKNGAILTNYDTGEGWTGPIVQARDHFEQAITLTKFSSVVDSNNNPINPRVSYLLVGRNPGTHRVRCLAGSSTATLREVGIATFANYENARVDVELRPSDIGQLGTIILGIQPQEEGEEVSVSYLNIQYPQRIGLDSLGEKVLHLRVNPKERSFLDLPNTPINTRLFDISDPNNVKYIAGKWSNGHWQGVVQNTQIPRTILATSQPRMVPSIHPVSFRQIDPQKHNYLIITHPLLRKPAGTEADPVRAYAAYRASEAGGRYDTLTVNIDQLFNQFSYGERHPLAIRRFAEYMLRNDGSRSKFMFLIGQSRDPQSVRKLPNVSSLDLLPNAGWPGSDIGLVEGLNGEAANVPAMAIGRLNTANSQSVLDYLNKVKEHENTAEPALWRKQVIHLSGGRNRYELQTFRRFVDEFKTVIEGKFSGGRVITLSKQTDNLVESLPVSDLVNQGVGMISMFGHSSLDVADIDIGFVSNDILNYRNKGRYPFLLVNGCAAGNTFFGRPTFGSDWILTPDRGAVLFLAHTYNGFATPLKNYSDQLYALLADSQYVSKPIGLIQQEVIRRYLTANTTIYDITTAQQMTLQGDPAIAVFPYATPDFAFAPGSLRLRNSQGDSLTAQSDSARVSG</sequence>
<proteinExistence type="predicted"/>
<gene>
    <name evidence="2" type="ORF">HMF3257_09500</name>
</gene>
<name>A0A327NH19_9BACT</name>
<keyword evidence="3" id="KW-1185">Reference proteome</keyword>
<evidence type="ECO:0000313" key="2">
    <source>
        <dbReference type="EMBL" id="RAI74447.1"/>
    </source>
</evidence>
<dbReference type="AlphaFoldDB" id="A0A327NH19"/>
<evidence type="ECO:0000313" key="3">
    <source>
        <dbReference type="Proteomes" id="UP000249016"/>
    </source>
</evidence>